<keyword evidence="5" id="KW-1185">Reference proteome</keyword>
<dbReference type="SUPFAM" id="SSF103088">
    <property type="entry name" value="OmpA-like"/>
    <property type="match status" value="1"/>
</dbReference>
<reference evidence="4 5" key="1">
    <citation type="journal article" date="2013" name="Antonie Van Leeuwenhoek">
        <title>Dongia rigui sp. nov., isolated from freshwater of a large wetland in Korea.</title>
        <authorList>
            <person name="Baik K.S."/>
            <person name="Hwang Y.M."/>
            <person name="Choi J.S."/>
            <person name="Kwon J."/>
            <person name="Seong C.N."/>
        </authorList>
    </citation>
    <scope>NUCLEOTIDE SEQUENCE [LARGE SCALE GENOMIC DNA]</scope>
    <source>
        <strain evidence="4 5">04SU4-P</strain>
    </source>
</reference>
<proteinExistence type="predicted"/>
<dbReference type="Gene3D" id="3.30.1330.60">
    <property type="entry name" value="OmpA-like domain"/>
    <property type="match status" value="1"/>
</dbReference>
<dbReference type="EMBL" id="JAXCLX010000003">
    <property type="protein sequence ID" value="MDY0873503.1"/>
    <property type="molecule type" value="Genomic_DNA"/>
</dbReference>
<feature type="compositionally biased region" description="Low complexity" evidence="1">
    <location>
        <begin position="189"/>
        <end position="237"/>
    </location>
</feature>
<evidence type="ECO:0000256" key="1">
    <source>
        <dbReference type="SAM" id="MobiDB-lite"/>
    </source>
</evidence>
<feature type="compositionally biased region" description="Low complexity" evidence="1">
    <location>
        <begin position="261"/>
        <end position="272"/>
    </location>
</feature>
<evidence type="ECO:0000259" key="3">
    <source>
        <dbReference type="Pfam" id="PF00691"/>
    </source>
</evidence>
<comment type="caution">
    <text evidence="4">The sequence shown here is derived from an EMBL/GenBank/DDBJ whole genome shotgun (WGS) entry which is preliminary data.</text>
</comment>
<feature type="region of interest" description="Disordered" evidence="1">
    <location>
        <begin position="292"/>
        <end position="333"/>
    </location>
</feature>
<evidence type="ECO:0000313" key="5">
    <source>
        <dbReference type="Proteomes" id="UP001271769"/>
    </source>
</evidence>
<protein>
    <recommendedName>
        <fullName evidence="3">OmpA-like domain-containing protein</fullName>
    </recommendedName>
</protein>
<feature type="signal peptide" evidence="2">
    <location>
        <begin position="1"/>
        <end position="46"/>
    </location>
</feature>
<feature type="region of interest" description="Disordered" evidence="1">
    <location>
        <begin position="172"/>
        <end position="272"/>
    </location>
</feature>
<dbReference type="Pfam" id="PF00691">
    <property type="entry name" value="OmpA"/>
    <property type="match status" value="1"/>
</dbReference>
<feature type="compositionally biased region" description="Low complexity" evidence="1">
    <location>
        <begin position="322"/>
        <end position="333"/>
    </location>
</feature>
<feature type="chain" id="PRO_5046944664" description="OmpA-like domain-containing protein" evidence="2">
    <location>
        <begin position="47"/>
        <end position="436"/>
    </location>
</feature>
<feature type="domain" description="OmpA-like" evidence="3">
    <location>
        <begin position="341"/>
        <end position="419"/>
    </location>
</feature>
<accession>A0ABU5E1P0</accession>
<gene>
    <name evidence="4" type="ORF">SMD31_16305</name>
</gene>
<evidence type="ECO:0000313" key="4">
    <source>
        <dbReference type="EMBL" id="MDY0873503.1"/>
    </source>
</evidence>
<feature type="compositionally biased region" description="Low complexity" evidence="1">
    <location>
        <begin position="292"/>
        <end position="315"/>
    </location>
</feature>
<dbReference type="RefSeq" id="WP_320501977.1">
    <property type="nucleotide sequence ID" value="NZ_JAXCLX010000003.1"/>
</dbReference>
<evidence type="ECO:0000256" key="2">
    <source>
        <dbReference type="SAM" id="SignalP"/>
    </source>
</evidence>
<sequence>MSKRAKASNCGTGLPGKFVSNTLLTRLVLAGMAAAGCLYLSPAAHAQQAYYLPQAASAPVSVNYGALTPYGAPASPAVPGGFQPYGYAAPSARVTAAPKSVFTPYGQPAYGQAAPVYGTQPVYGYASVPTVTPFVAPYANPAFAPGLRAGLPISTPASNGLPQSYLNVPGAQKMTDAQPTKKKRKKKASAVPTATPTATEQGAAAQVAAAEAVLESTPATAPATPAPSATSDAAPAPESTPEPTPVAAAEPVPAPTPPAEPEAVPASVPSPVASAPASAVAAAAPAASEATSDAAATSSAEATSEATSSADAPAEQVASAEAPADTNAGTGAPAGGARIVFDAGRDDLPQGATADLDALADKMAADTNMKVQVLAYSSGTPDAESQARRKALARGLEVRKYLIGKGVRSNRIDVRALGTKSEGGPADRVDIVPSAG</sequence>
<dbReference type="InterPro" id="IPR036737">
    <property type="entry name" value="OmpA-like_sf"/>
</dbReference>
<keyword evidence="2" id="KW-0732">Signal</keyword>
<organism evidence="4 5">
    <name type="scientific">Dongia rigui</name>
    <dbReference type="NCBI Taxonomy" id="940149"/>
    <lineage>
        <taxon>Bacteria</taxon>
        <taxon>Pseudomonadati</taxon>
        <taxon>Pseudomonadota</taxon>
        <taxon>Alphaproteobacteria</taxon>
        <taxon>Rhodospirillales</taxon>
        <taxon>Dongiaceae</taxon>
        <taxon>Dongia</taxon>
    </lineage>
</organism>
<dbReference type="Proteomes" id="UP001271769">
    <property type="component" value="Unassembled WGS sequence"/>
</dbReference>
<name>A0ABU5E1P0_9PROT</name>
<dbReference type="InterPro" id="IPR006665">
    <property type="entry name" value="OmpA-like"/>
</dbReference>